<sequence length="476" mass="53245">MIYYSVIVSIFVNSVKNLACVFMLCTILSSLIGCGISREGAVDYRKANIMDMSEKKELVRIKEESLDSKKASGAIQNTPLLPVKLVRQALQSNETDAKIEKLNSITIRLRRALIKEFTEIPLNPIRGFKANGEIAIVVKAFEFGEGEDFDFTPEGVKEGRVVFYSSDVEEDQILNFNNMPIYGPIQYNGNPIGLDFFIMELDTNDEQIAALLSTLASFGAMAYPPAAPILPVLDSLGKSLLKGNTNDIGMRFSLVLDPPEGYAGLSYPSVEAGNYVLLREDNRQAVTKWDALVLDDNNGLLYNNTTDKQGLYRDNTYLTFQVNKGFNSKNLDLSQNKFGPFLDKLKEEDARKAAELNGVFNEIKKVGFARMQKRNFTNAKVILSNLKSAIKNNKQNIAKRTAYDLFKLIKKAVPPIPDPNPGSENLSSEQRIYLLKALRSMAKASASFSDLEIFEDDWFRRTPGDTIFNTLFPLIK</sequence>
<dbReference type="AlphaFoldDB" id="A0A286TTZ0"/>
<evidence type="ECO:0000313" key="2">
    <source>
        <dbReference type="Proteomes" id="UP000218542"/>
    </source>
</evidence>
<proteinExistence type="predicted"/>
<evidence type="ECO:0000313" key="1">
    <source>
        <dbReference type="EMBL" id="GAX59334.1"/>
    </source>
</evidence>
<keyword evidence="2" id="KW-1185">Reference proteome</keyword>
<comment type="caution">
    <text evidence="1">The sequence shown here is derived from an EMBL/GenBank/DDBJ whole genome shotgun (WGS) entry which is preliminary data.</text>
</comment>
<reference evidence="2" key="1">
    <citation type="journal article" date="2017" name="Environ. Microbiol. Rep.">
        <title>Genetic Diversity of Marine Anaerobic Ammonium-Oxidizing Bacteria as Revealed by Genomic and Proteomic Analyses of 'Candidatus Scalindua japonica'.</title>
        <authorList>
            <person name="Oshiki M."/>
            <person name="Mizuto K."/>
            <person name="Kimura Z."/>
            <person name="Kindaichi T."/>
            <person name="Satoh H."/>
            <person name="Okabe S."/>
        </authorList>
    </citation>
    <scope>NUCLEOTIDE SEQUENCE [LARGE SCALE GENOMIC DNA]</scope>
    <source>
        <strain evidence="2">husup-a2</strain>
    </source>
</reference>
<accession>A0A286TTZ0</accession>
<gene>
    <name evidence="1" type="ORF">SCALIN_C02_0013</name>
</gene>
<dbReference type="Proteomes" id="UP000218542">
    <property type="component" value="Unassembled WGS sequence"/>
</dbReference>
<dbReference type="EMBL" id="BAOS01000002">
    <property type="protein sequence ID" value="GAX59334.1"/>
    <property type="molecule type" value="Genomic_DNA"/>
</dbReference>
<name>A0A286TTZ0_9BACT</name>
<protein>
    <submittedName>
        <fullName evidence="1">Uncharacterized protein</fullName>
    </submittedName>
</protein>
<organism evidence="1 2">
    <name type="scientific">Candidatus Scalindua japonica</name>
    <dbReference type="NCBI Taxonomy" id="1284222"/>
    <lineage>
        <taxon>Bacteria</taxon>
        <taxon>Pseudomonadati</taxon>
        <taxon>Planctomycetota</taxon>
        <taxon>Candidatus Brocadiia</taxon>
        <taxon>Candidatus Brocadiales</taxon>
        <taxon>Candidatus Scalinduaceae</taxon>
        <taxon>Candidatus Scalindua</taxon>
    </lineage>
</organism>